<name>A0A5C6AT90_9BACT</name>
<dbReference type="CDD" id="cd16145">
    <property type="entry name" value="ARS_like"/>
    <property type="match status" value="1"/>
</dbReference>
<dbReference type="InterPro" id="IPR008979">
    <property type="entry name" value="Galactose-bd-like_sf"/>
</dbReference>
<sequence length="637" mass="69936" precursor="true">MIKYVTPLLMLVAFAFAGRGGADDVARPAKTNVVYIMADELGYFEPSYMGNPNIQTPNLDRMAAEGIRFTQGMAGSSVCAPTRCCFLTGKHSGHTSVRSNGGGTPLRADEETVASILKPLGYATGGFGKWGNGGRGSTGVPEKHGFDVFVGYYDQVHAHSYYPPYILRNSEEMPLAGNHGNSDGETYSHYVIMNEAMKFIRENKDKPFFAYLPVTPPHGIFDIPDEDPAWAIYRDKPWDEPAKRYAAMVTMLDRQVGEVLALLDELGLEDNTLVLFSGDNGGADYFSSKDHPRGVHGANKHPETGAEFRGKKGQLYEGGLRIPFLARWPGKIQPGRTSDLLFYFPDLLPTIAEVTGAKAPADVDGISILPELIGEEAAGHPQAQHEYLYWEINGQTAVRMGNWKAIQPRANAAWELYDLATDISESNDLATTHPEVLAKLQAYATQAHIPVMEGTFDSTDLHERDRAAKFGGKSPAPKKNKRGVKKAVGMPTKGMLDNKDWKIVRASSENVANQKYARNAIDGDESTLWHTRFGANAAEPPHELVIDLGATRRIEGFVYLGRQDGGWNGAVKDVEFYVSEDPDKFGTPLVSITLAKTKEPQRIECEMKQARYLLMRTTTEYSGGEFATVAELGVIGD</sequence>
<dbReference type="PANTHER" id="PTHR43751">
    <property type="entry name" value="SULFATASE"/>
    <property type="match status" value="1"/>
</dbReference>
<feature type="domain" description="F5/8 type C" evidence="4">
    <location>
        <begin position="488"/>
        <end position="634"/>
    </location>
</feature>
<dbReference type="GO" id="GO:0004065">
    <property type="term" value="F:arylsulfatase activity"/>
    <property type="evidence" value="ECO:0007669"/>
    <property type="project" value="UniProtKB-EC"/>
</dbReference>
<dbReference type="EC" id="3.1.6.1" evidence="5"/>
<dbReference type="Pfam" id="PF00884">
    <property type="entry name" value="Sulfatase"/>
    <property type="match status" value="1"/>
</dbReference>
<evidence type="ECO:0000256" key="3">
    <source>
        <dbReference type="SAM" id="SignalP"/>
    </source>
</evidence>
<dbReference type="InterPro" id="IPR052701">
    <property type="entry name" value="GAG_Ulvan_Degrading_Sulfatases"/>
</dbReference>
<dbReference type="InterPro" id="IPR000917">
    <property type="entry name" value="Sulfatase_N"/>
</dbReference>
<gene>
    <name evidence="5" type="primary">atsA_1</name>
    <name evidence="5" type="ORF">Pla100_01910</name>
</gene>
<comment type="similarity">
    <text evidence="1">Belongs to the sulfatase family.</text>
</comment>
<dbReference type="RefSeq" id="WP_197167616.1">
    <property type="nucleotide sequence ID" value="NZ_SJPM01000001.1"/>
</dbReference>
<accession>A0A5C6AT90</accession>
<dbReference type="AlphaFoldDB" id="A0A5C6AT90"/>
<dbReference type="PROSITE" id="PS00523">
    <property type="entry name" value="SULFATASE_1"/>
    <property type="match status" value="1"/>
</dbReference>
<dbReference type="InterPro" id="IPR000421">
    <property type="entry name" value="FA58C"/>
</dbReference>
<keyword evidence="3" id="KW-0732">Signal</keyword>
<evidence type="ECO:0000313" key="5">
    <source>
        <dbReference type="EMBL" id="TWU03273.1"/>
    </source>
</evidence>
<dbReference type="EMBL" id="SJPM01000001">
    <property type="protein sequence ID" value="TWU03273.1"/>
    <property type="molecule type" value="Genomic_DNA"/>
</dbReference>
<evidence type="ECO:0000313" key="6">
    <source>
        <dbReference type="Proteomes" id="UP000316213"/>
    </source>
</evidence>
<evidence type="ECO:0000256" key="1">
    <source>
        <dbReference type="ARBA" id="ARBA00008779"/>
    </source>
</evidence>
<comment type="caution">
    <text evidence="5">The sequence shown here is derived from an EMBL/GenBank/DDBJ whole genome shotgun (WGS) entry which is preliminary data.</text>
</comment>
<dbReference type="PROSITE" id="PS50022">
    <property type="entry name" value="FA58C_3"/>
    <property type="match status" value="1"/>
</dbReference>
<dbReference type="InterPro" id="IPR017850">
    <property type="entry name" value="Alkaline_phosphatase_core_sf"/>
</dbReference>
<evidence type="ECO:0000259" key="4">
    <source>
        <dbReference type="PROSITE" id="PS50022"/>
    </source>
</evidence>
<proteinExistence type="inferred from homology"/>
<dbReference type="InterPro" id="IPR024607">
    <property type="entry name" value="Sulfatase_CS"/>
</dbReference>
<protein>
    <submittedName>
        <fullName evidence="5">Arylsulfatase</fullName>
        <ecNumber evidence="5">3.1.6.1</ecNumber>
    </submittedName>
</protein>
<dbReference type="Gene3D" id="3.30.1120.10">
    <property type="match status" value="1"/>
</dbReference>
<feature type="chain" id="PRO_5022679649" evidence="3">
    <location>
        <begin position="18"/>
        <end position="637"/>
    </location>
</feature>
<dbReference type="Pfam" id="PF00754">
    <property type="entry name" value="F5_F8_type_C"/>
    <property type="match status" value="1"/>
</dbReference>
<dbReference type="Proteomes" id="UP000316213">
    <property type="component" value="Unassembled WGS sequence"/>
</dbReference>
<organism evidence="5 6">
    <name type="scientific">Neorhodopirellula pilleata</name>
    <dbReference type="NCBI Taxonomy" id="2714738"/>
    <lineage>
        <taxon>Bacteria</taxon>
        <taxon>Pseudomonadati</taxon>
        <taxon>Planctomycetota</taxon>
        <taxon>Planctomycetia</taxon>
        <taxon>Pirellulales</taxon>
        <taxon>Pirellulaceae</taxon>
        <taxon>Neorhodopirellula</taxon>
    </lineage>
</organism>
<keyword evidence="2 5" id="KW-0378">Hydrolase</keyword>
<dbReference type="Gene3D" id="3.40.720.10">
    <property type="entry name" value="Alkaline Phosphatase, subunit A"/>
    <property type="match status" value="1"/>
</dbReference>
<dbReference type="SUPFAM" id="SSF53649">
    <property type="entry name" value="Alkaline phosphatase-like"/>
    <property type="match status" value="1"/>
</dbReference>
<dbReference type="Gene3D" id="2.60.120.260">
    <property type="entry name" value="Galactose-binding domain-like"/>
    <property type="match status" value="1"/>
</dbReference>
<dbReference type="PANTHER" id="PTHR43751:SF3">
    <property type="entry name" value="SULFATASE N-TERMINAL DOMAIN-CONTAINING PROTEIN"/>
    <property type="match status" value="1"/>
</dbReference>
<reference evidence="5 6" key="1">
    <citation type="submission" date="2019-02" db="EMBL/GenBank/DDBJ databases">
        <title>Deep-cultivation of Planctomycetes and their phenomic and genomic characterization uncovers novel biology.</title>
        <authorList>
            <person name="Wiegand S."/>
            <person name="Jogler M."/>
            <person name="Boedeker C."/>
            <person name="Pinto D."/>
            <person name="Vollmers J."/>
            <person name="Rivas-Marin E."/>
            <person name="Kohn T."/>
            <person name="Peeters S.H."/>
            <person name="Heuer A."/>
            <person name="Rast P."/>
            <person name="Oberbeckmann S."/>
            <person name="Bunk B."/>
            <person name="Jeske O."/>
            <person name="Meyerdierks A."/>
            <person name="Storesund J.E."/>
            <person name="Kallscheuer N."/>
            <person name="Luecker S."/>
            <person name="Lage O.M."/>
            <person name="Pohl T."/>
            <person name="Merkel B.J."/>
            <person name="Hornburger P."/>
            <person name="Mueller R.-W."/>
            <person name="Bruemmer F."/>
            <person name="Labrenz M."/>
            <person name="Spormann A.M."/>
            <person name="Op Den Camp H."/>
            <person name="Overmann J."/>
            <person name="Amann R."/>
            <person name="Jetten M.S.M."/>
            <person name="Mascher T."/>
            <person name="Medema M.H."/>
            <person name="Devos D.P."/>
            <person name="Kaster A.-K."/>
            <person name="Ovreas L."/>
            <person name="Rohde M."/>
            <person name="Galperin M.Y."/>
            <person name="Jogler C."/>
        </authorList>
    </citation>
    <scope>NUCLEOTIDE SEQUENCE [LARGE SCALE GENOMIC DNA]</scope>
    <source>
        <strain evidence="5 6">Pla100</strain>
    </source>
</reference>
<feature type="signal peptide" evidence="3">
    <location>
        <begin position="1"/>
        <end position="17"/>
    </location>
</feature>
<keyword evidence="6" id="KW-1185">Reference proteome</keyword>
<dbReference type="SUPFAM" id="SSF49785">
    <property type="entry name" value="Galactose-binding domain-like"/>
    <property type="match status" value="1"/>
</dbReference>
<evidence type="ECO:0000256" key="2">
    <source>
        <dbReference type="ARBA" id="ARBA00022801"/>
    </source>
</evidence>